<evidence type="ECO:0000259" key="2">
    <source>
        <dbReference type="PROSITE" id="PS50404"/>
    </source>
</evidence>
<dbReference type="SFLD" id="SFLDG01150">
    <property type="entry name" value="Main.1:_Beta-like"/>
    <property type="match status" value="1"/>
</dbReference>
<accession>N0B478</accession>
<organism evidence="4 5">
    <name type="scientific">Hyphomicrobium denitrificans 1NES1</name>
    <dbReference type="NCBI Taxonomy" id="670307"/>
    <lineage>
        <taxon>Bacteria</taxon>
        <taxon>Pseudomonadati</taxon>
        <taxon>Pseudomonadota</taxon>
        <taxon>Alphaproteobacteria</taxon>
        <taxon>Hyphomicrobiales</taxon>
        <taxon>Hyphomicrobiaceae</taxon>
        <taxon>Hyphomicrobium</taxon>
    </lineage>
</organism>
<gene>
    <name evidence="4" type="ORF">HYPDE_26558</name>
</gene>
<dbReference type="SFLD" id="SFLDS00019">
    <property type="entry name" value="Glutathione_Transferase_(cytos"/>
    <property type="match status" value="1"/>
</dbReference>
<dbReference type="CDD" id="cd03207">
    <property type="entry name" value="GST_C_8"/>
    <property type="match status" value="1"/>
</dbReference>
<dbReference type="InterPro" id="IPR004045">
    <property type="entry name" value="Glutathione_S-Trfase_N"/>
</dbReference>
<dbReference type="SUPFAM" id="SSF47616">
    <property type="entry name" value="GST C-terminal domain-like"/>
    <property type="match status" value="1"/>
</dbReference>
<reference evidence="4 5" key="1">
    <citation type="journal article" date="2013" name="Genome Announc.">
        <title>Genome sequences for three denitrifying bacterial strains isolated from a uranium- and nitrate-contaminated subsurface environment.</title>
        <authorList>
            <person name="Venkatramanan R."/>
            <person name="Prakash O."/>
            <person name="Woyke T."/>
            <person name="Chain P."/>
            <person name="Goodwin L.A."/>
            <person name="Watson D."/>
            <person name="Brooks S."/>
            <person name="Kostka J.E."/>
            <person name="Green S.J."/>
        </authorList>
    </citation>
    <scope>NUCLEOTIDE SEQUENCE [LARGE SCALE GENOMIC DNA]</scope>
    <source>
        <strain evidence="4 5">1NES1</strain>
    </source>
</reference>
<evidence type="ECO:0000256" key="1">
    <source>
        <dbReference type="RuleBase" id="RU003494"/>
    </source>
</evidence>
<dbReference type="EMBL" id="CP005587">
    <property type="protein sequence ID" value="AGK56992.1"/>
    <property type="molecule type" value="Genomic_DNA"/>
</dbReference>
<dbReference type="PROSITE" id="PS50405">
    <property type="entry name" value="GST_CTER"/>
    <property type="match status" value="1"/>
</dbReference>
<dbReference type="Pfam" id="PF00043">
    <property type="entry name" value="GST_C"/>
    <property type="match status" value="1"/>
</dbReference>
<dbReference type="InterPro" id="IPR004046">
    <property type="entry name" value="GST_C"/>
</dbReference>
<evidence type="ECO:0000313" key="4">
    <source>
        <dbReference type="EMBL" id="AGK56992.1"/>
    </source>
</evidence>
<dbReference type="Gene3D" id="3.40.30.10">
    <property type="entry name" value="Glutaredoxin"/>
    <property type="match status" value="1"/>
</dbReference>
<evidence type="ECO:0000313" key="5">
    <source>
        <dbReference type="Proteomes" id="UP000005952"/>
    </source>
</evidence>
<comment type="similarity">
    <text evidence="1">Belongs to the GST superfamily.</text>
</comment>
<dbReference type="KEGG" id="hdt:HYPDE_26558"/>
<dbReference type="InterPro" id="IPR040079">
    <property type="entry name" value="Glutathione_S-Trfase"/>
</dbReference>
<dbReference type="PANTHER" id="PTHR44051:SF21">
    <property type="entry name" value="GLUTATHIONE S-TRANSFERASE FAMILY PROTEIN"/>
    <property type="match status" value="1"/>
</dbReference>
<keyword evidence="5" id="KW-1185">Reference proteome</keyword>
<feature type="domain" description="GST C-terminal" evidence="3">
    <location>
        <begin position="95"/>
        <end position="211"/>
    </location>
</feature>
<keyword evidence="4" id="KW-0808">Transferase</keyword>
<sequence>MPSTFESGIIRLHFAPGTRAARVRWQLEEIGVSYQLSIVSLWLGEHKRKRYLAVHPLGKVPALEIDQTIIFESLGISLYLADRFPEADLAPPLADKKRRADYCTWMAFSAGTLEPAILEQMRVAKARARKIPILSVGPSLTPFDDVAAFMERYLTGRSFLLGDKITAADILNGSMMGWALDIGLLEGRDAIRSWIEGLRARPAHSRAMAKC</sequence>
<dbReference type="Proteomes" id="UP000005952">
    <property type="component" value="Chromosome"/>
</dbReference>
<dbReference type="Pfam" id="PF02798">
    <property type="entry name" value="GST_N"/>
    <property type="match status" value="1"/>
</dbReference>
<dbReference type="STRING" id="670307.HYPDE_26558"/>
<dbReference type="SUPFAM" id="SSF52833">
    <property type="entry name" value="Thioredoxin-like"/>
    <property type="match status" value="1"/>
</dbReference>
<dbReference type="InterPro" id="IPR036249">
    <property type="entry name" value="Thioredoxin-like_sf"/>
</dbReference>
<evidence type="ECO:0000259" key="3">
    <source>
        <dbReference type="PROSITE" id="PS50405"/>
    </source>
</evidence>
<dbReference type="SFLD" id="SFLDG00358">
    <property type="entry name" value="Main_(cytGST)"/>
    <property type="match status" value="1"/>
</dbReference>
<dbReference type="InterPro" id="IPR010987">
    <property type="entry name" value="Glutathione-S-Trfase_C-like"/>
</dbReference>
<dbReference type="InterPro" id="IPR036282">
    <property type="entry name" value="Glutathione-S-Trfase_C_sf"/>
</dbReference>
<dbReference type="CDD" id="cd03046">
    <property type="entry name" value="GST_N_GTT1_like"/>
    <property type="match status" value="1"/>
</dbReference>
<protein>
    <submittedName>
        <fullName evidence="4">Glutathione S-transferase</fullName>
    </submittedName>
</protein>
<dbReference type="PANTHER" id="PTHR44051">
    <property type="entry name" value="GLUTATHIONE S-TRANSFERASE-RELATED"/>
    <property type="match status" value="1"/>
</dbReference>
<feature type="domain" description="GST N-terminal" evidence="2">
    <location>
        <begin position="7"/>
        <end position="88"/>
    </location>
</feature>
<dbReference type="eggNOG" id="COG0625">
    <property type="taxonomic scope" value="Bacteria"/>
</dbReference>
<name>N0B478_9HYPH</name>
<dbReference type="GO" id="GO:0016740">
    <property type="term" value="F:transferase activity"/>
    <property type="evidence" value="ECO:0007669"/>
    <property type="project" value="UniProtKB-KW"/>
</dbReference>
<proteinExistence type="inferred from homology"/>
<dbReference type="HOGENOM" id="CLU_011226_6_4_5"/>
<dbReference type="PROSITE" id="PS50404">
    <property type="entry name" value="GST_NTER"/>
    <property type="match status" value="1"/>
</dbReference>
<dbReference type="Gene3D" id="1.20.1050.10">
    <property type="match status" value="1"/>
</dbReference>
<dbReference type="AlphaFoldDB" id="N0B478"/>